<evidence type="ECO:0000256" key="3">
    <source>
        <dbReference type="ARBA" id="ARBA00022448"/>
    </source>
</evidence>
<keyword evidence="6" id="KW-0764">Sulfate transport</keyword>
<feature type="domain" description="ABC transmembrane type-1" evidence="10">
    <location>
        <begin position="79"/>
        <end position="284"/>
    </location>
</feature>
<dbReference type="PANTHER" id="PTHR30406">
    <property type="entry name" value="SULFATE TRANSPORT SYSTEM PERMEASE PROTEIN"/>
    <property type="match status" value="1"/>
</dbReference>
<evidence type="ECO:0000313" key="11">
    <source>
        <dbReference type="EMBL" id="GGB53451.1"/>
    </source>
</evidence>
<dbReference type="InterPro" id="IPR035906">
    <property type="entry name" value="MetI-like_sf"/>
</dbReference>
<keyword evidence="7 9" id="KW-0472">Membrane</keyword>
<dbReference type="PANTHER" id="PTHR30406:SF9">
    <property type="entry name" value="SULFATE TRANSPORT SYSTEM PERMEASE PROTEIN CYSW"/>
    <property type="match status" value="1"/>
</dbReference>
<dbReference type="Gene3D" id="1.10.3720.10">
    <property type="entry name" value="MetI-like"/>
    <property type="match status" value="1"/>
</dbReference>
<keyword evidence="5 9" id="KW-1133">Transmembrane helix</keyword>
<dbReference type="PROSITE" id="PS50928">
    <property type="entry name" value="ABC_TM1"/>
    <property type="match status" value="1"/>
</dbReference>
<evidence type="ECO:0000256" key="5">
    <source>
        <dbReference type="ARBA" id="ARBA00022989"/>
    </source>
</evidence>
<dbReference type="NCBIfam" id="TIGR02140">
    <property type="entry name" value="permease_CysW"/>
    <property type="match status" value="1"/>
</dbReference>
<dbReference type="InterPro" id="IPR011866">
    <property type="entry name" value="CysW_permease"/>
</dbReference>
<comment type="function">
    <text evidence="8">Part of the ABC transporter complex CysAWTP (TC 3.A.1.6.1) involved in sulfate/thiosulfate import. Probably responsible for the translocation of the substrate across the membrane.</text>
</comment>
<evidence type="ECO:0000256" key="9">
    <source>
        <dbReference type="SAM" id="Phobius"/>
    </source>
</evidence>
<sequence length="300" mass="31567">MTQTDRIATATTAAPGTVPQAWQGVAGTGWLRRLLIALALLLSAMVLVLPLAVIFAQAFAAGIGGWASNIIAPDTLHAIWLTILTAIVVVPINIGFGIAAAWAIAKFTFPGRKLLMTVIELPFSISPVVAGVAYLFVYGAQGLLGPALEEAGVQVMFTIPAIFLVSLFVTSPFVARELVPLMQAQGTDEEEAAITLGASGIKTFLRVTLPNIKWALLYGAILCNARVMGEFGAVSVVSGNIRGQTNTLPLQVELLYNDYNAIGAFAAASTLTVLALVTIFAKVIVERRAEGAIRRRGGGH</sequence>
<feature type="transmembrane region" description="Helical" evidence="9">
    <location>
        <begin position="157"/>
        <end position="175"/>
    </location>
</feature>
<dbReference type="CDD" id="cd06261">
    <property type="entry name" value="TM_PBP2"/>
    <property type="match status" value="1"/>
</dbReference>
<evidence type="ECO:0000256" key="6">
    <source>
        <dbReference type="ARBA" id="ARBA00023032"/>
    </source>
</evidence>
<evidence type="ECO:0000256" key="8">
    <source>
        <dbReference type="ARBA" id="ARBA00025323"/>
    </source>
</evidence>
<proteinExistence type="predicted"/>
<comment type="subunit">
    <text evidence="2">The complex is composed of two ATP-binding proteins (CysA), two transmembrane proteins (CysT and CysW) and a solute-binding protein (CysP).</text>
</comment>
<evidence type="ECO:0000313" key="12">
    <source>
        <dbReference type="Proteomes" id="UP000603352"/>
    </source>
</evidence>
<reference evidence="12" key="1">
    <citation type="journal article" date="2019" name="Int. J. Syst. Evol. Microbiol.">
        <title>The Global Catalogue of Microorganisms (GCM) 10K type strain sequencing project: providing services to taxonomists for standard genome sequencing and annotation.</title>
        <authorList>
            <consortium name="The Broad Institute Genomics Platform"/>
            <consortium name="The Broad Institute Genome Sequencing Center for Infectious Disease"/>
            <person name="Wu L."/>
            <person name="Ma J."/>
        </authorList>
    </citation>
    <scope>NUCLEOTIDE SEQUENCE [LARGE SCALE GENOMIC DNA]</scope>
    <source>
        <strain evidence="12">CGMCC 1.10188</strain>
    </source>
</reference>
<dbReference type="InterPro" id="IPR000515">
    <property type="entry name" value="MetI-like"/>
</dbReference>
<dbReference type="EMBL" id="BMDZ01000054">
    <property type="protein sequence ID" value="GGB53451.1"/>
    <property type="molecule type" value="Genomic_DNA"/>
</dbReference>
<keyword evidence="4 9" id="KW-0812">Transmembrane</keyword>
<organism evidence="11 12">
    <name type="scientific">Tistrella bauzanensis</name>
    <dbReference type="NCBI Taxonomy" id="657419"/>
    <lineage>
        <taxon>Bacteria</taxon>
        <taxon>Pseudomonadati</taxon>
        <taxon>Pseudomonadota</taxon>
        <taxon>Alphaproteobacteria</taxon>
        <taxon>Geminicoccales</taxon>
        <taxon>Geminicoccaceae</taxon>
        <taxon>Tistrella</taxon>
    </lineage>
</organism>
<keyword evidence="3" id="KW-0813">Transport</keyword>
<feature type="transmembrane region" description="Helical" evidence="9">
    <location>
        <begin position="34"/>
        <end position="59"/>
    </location>
</feature>
<feature type="transmembrane region" description="Helical" evidence="9">
    <location>
        <begin position="114"/>
        <end position="137"/>
    </location>
</feature>
<dbReference type="NCBIfam" id="TIGR00969">
    <property type="entry name" value="3a0106s02"/>
    <property type="match status" value="1"/>
</dbReference>
<dbReference type="SUPFAM" id="SSF161098">
    <property type="entry name" value="MetI-like"/>
    <property type="match status" value="1"/>
</dbReference>
<feature type="transmembrane region" description="Helical" evidence="9">
    <location>
        <begin position="79"/>
        <end position="102"/>
    </location>
</feature>
<name>A0ABQ1IVW7_9PROT</name>
<evidence type="ECO:0000256" key="2">
    <source>
        <dbReference type="ARBA" id="ARBA00011779"/>
    </source>
</evidence>
<evidence type="ECO:0000256" key="1">
    <source>
        <dbReference type="ARBA" id="ARBA00004651"/>
    </source>
</evidence>
<accession>A0ABQ1IVW7</accession>
<evidence type="ECO:0000256" key="4">
    <source>
        <dbReference type="ARBA" id="ARBA00022692"/>
    </source>
</evidence>
<keyword evidence="12" id="KW-1185">Reference proteome</keyword>
<dbReference type="Proteomes" id="UP000603352">
    <property type="component" value="Unassembled WGS sequence"/>
</dbReference>
<evidence type="ECO:0000259" key="10">
    <source>
        <dbReference type="PROSITE" id="PS50928"/>
    </source>
</evidence>
<comment type="subcellular location">
    <subcellularLocation>
        <location evidence="1">Cell membrane</location>
        <topology evidence="1">Multi-pass membrane protein</topology>
    </subcellularLocation>
</comment>
<dbReference type="Pfam" id="PF00528">
    <property type="entry name" value="BPD_transp_1"/>
    <property type="match status" value="1"/>
</dbReference>
<dbReference type="InterPro" id="IPR005667">
    <property type="entry name" value="Sulph_transpt2"/>
</dbReference>
<evidence type="ECO:0000256" key="7">
    <source>
        <dbReference type="ARBA" id="ARBA00023136"/>
    </source>
</evidence>
<dbReference type="RefSeq" id="WP_229708312.1">
    <property type="nucleotide sequence ID" value="NZ_BMDZ01000054.1"/>
</dbReference>
<protein>
    <submittedName>
        <fullName evidence="11">ABC transporter permease</fullName>
    </submittedName>
</protein>
<feature type="transmembrane region" description="Helical" evidence="9">
    <location>
        <begin position="215"/>
        <end position="241"/>
    </location>
</feature>
<gene>
    <name evidence="11" type="ORF">GCM10011505_38130</name>
</gene>
<comment type="caution">
    <text evidence="11">The sequence shown here is derived from an EMBL/GenBank/DDBJ whole genome shotgun (WGS) entry which is preliminary data.</text>
</comment>
<feature type="transmembrane region" description="Helical" evidence="9">
    <location>
        <begin position="261"/>
        <end position="285"/>
    </location>
</feature>